<dbReference type="SUPFAM" id="SSF53474">
    <property type="entry name" value="alpha/beta-Hydrolases"/>
    <property type="match status" value="1"/>
</dbReference>
<keyword evidence="6 10" id="KW-0378">Hydrolase</keyword>
<evidence type="ECO:0000256" key="4">
    <source>
        <dbReference type="ARBA" id="ARBA00022723"/>
    </source>
</evidence>
<comment type="similarity">
    <text evidence="1 10">Belongs to the tannase family.</text>
</comment>
<comment type="catalytic activity">
    <reaction evidence="9">
        <text>feruloyl-polysaccharide + H2O = ferulate + polysaccharide.</text>
        <dbReference type="EC" id="3.1.1.73"/>
    </reaction>
</comment>
<evidence type="ECO:0000256" key="1">
    <source>
        <dbReference type="ARBA" id="ARBA00006249"/>
    </source>
</evidence>
<proteinExistence type="inferred from homology"/>
<keyword evidence="12" id="KW-1185">Reference proteome</keyword>
<comment type="caution">
    <text evidence="11">The sequence shown here is derived from an EMBL/GenBank/DDBJ whole genome shotgun (WGS) entry which is preliminary data.</text>
</comment>
<dbReference type="GO" id="GO:0045493">
    <property type="term" value="P:xylan catabolic process"/>
    <property type="evidence" value="ECO:0007669"/>
    <property type="project" value="UniProtKB-KW"/>
</dbReference>
<keyword evidence="7" id="KW-0106">Calcium</keyword>
<dbReference type="GO" id="GO:0046872">
    <property type="term" value="F:metal ion binding"/>
    <property type="evidence" value="ECO:0007669"/>
    <property type="project" value="UniProtKB-KW"/>
</dbReference>
<dbReference type="GO" id="GO:0030600">
    <property type="term" value="F:feruloyl esterase activity"/>
    <property type="evidence" value="ECO:0007669"/>
    <property type="project" value="UniProtKB-EC"/>
</dbReference>
<keyword evidence="3" id="KW-0119">Carbohydrate metabolism</keyword>
<keyword evidence="2" id="KW-0719">Serine esterase</keyword>
<dbReference type="AlphaFoldDB" id="A0A9W4U2H5"/>
<sequence>MKPSAIFAQSTLLHLSSGSFSSFESQCADFSPSISNATVAVQEYIARGTNVTLIDNDKSCNRRFQIVDANFCRLALHVQTSERSSIVVEVWMPETWEAGRVLATGNGGVDGCIQYENLAYGNSHGFVTVGANNGHNGTSGAAFLNNSEVVIDFAHRSLHTSITLAKELSTQLYNQKYSKAYYIGCSLGGRQGIDAADRYPEDFDGVIAGSPASDFNNLYAWRAGFYTITGANTSSDFITSQKWIAIHDEVLRQCDRIDGVQDGILEDPSLCDFRPEVLLCDGATQNTTKCLTVSQLEIVKKIYSPLVDDNGDMLYPGMQPGSELRANTGLYAGNPWQPSVDWYRYVLLSDPSWDPATFNTAMAVLADTINPADIRTFPTSLAPFKAKEGKLIMYHGLQDQQITSFQSTRFYEHLARGMNATSSSLDEFYRFFKISGMFHCNSGPGAWTFGQGGGASAAGVGFERESNVLRAMVEWVEGGVPPETITGTKFVDDDADKGIFMEKKHCRYPLTNVYLGGNAGEAAAWECQMV</sequence>
<dbReference type="EMBL" id="CAOQHR010000001">
    <property type="protein sequence ID" value="CAI6229963.1"/>
    <property type="molecule type" value="Genomic_DNA"/>
</dbReference>
<protein>
    <recommendedName>
        <fullName evidence="10">Carboxylic ester hydrolase</fullName>
        <ecNumber evidence="10">3.1.1.-</ecNumber>
    </recommendedName>
</protein>
<gene>
    <name evidence="11" type="ORF">PDIGIT_LOCUS176</name>
</gene>
<reference evidence="11" key="1">
    <citation type="submission" date="2023-01" db="EMBL/GenBank/DDBJ databases">
        <authorList>
            <person name="Van Ghelder C."/>
            <person name="Rancurel C."/>
        </authorList>
    </citation>
    <scope>NUCLEOTIDE SEQUENCE</scope>
    <source>
        <strain evidence="11">CNCM I-4278</strain>
    </source>
</reference>
<dbReference type="PANTHER" id="PTHR33938:SF15">
    <property type="entry name" value="FERULOYL ESTERASE B-RELATED"/>
    <property type="match status" value="1"/>
</dbReference>
<evidence type="ECO:0000256" key="9">
    <source>
        <dbReference type="ARBA" id="ARBA00034075"/>
    </source>
</evidence>
<evidence type="ECO:0000256" key="2">
    <source>
        <dbReference type="ARBA" id="ARBA00022487"/>
    </source>
</evidence>
<evidence type="ECO:0000256" key="8">
    <source>
        <dbReference type="ARBA" id="ARBA00023157"/>
    </source>
</evidence>
<evidence type="ECO:0000256" key="7">
    <source>
        <dbReference type="ARBA" id="ARBA00022837"/>
    </source>
</evidence>
<accession>A0A9W4U2H5</accession>
<evidence type="ECO:0000313" key="12">
    <source>
        <dbReference type="Proteomes" id="UP001152607"/>
    </source>
</evidence>
<evidence type="ECO:0000313" key="11">
    <source>
        <dbReference type="EMBL" id="CAI6229963.1"/>
    </source>
</evidence>
<evidence type="ECO:0000256" key="5">
    <source>
        <dbReference type="ARBA" id="ARBA00022729"/>
    </source>
</evidence>
<evidence type="ECO:0000256" key="10">
    <source>
        <dbReference type="RuleBase" id="RU361238"/>
    </source>
</evidence>
<dbReference type="Gene3D" id="3.40.50.1820">
    <property type="entry name" value="alpha/beta hydrolase"/>
    <property type="match status" value="1"/>
</dbReference>
<dbReference type="PANTHER" id="PTHR33938">
    <property type="entry name" value="FERULOYL ESTERASE B-RELATED"/>
    <property type="match status" value="1"/>
</dbReference>
<dbReference type="OrthoDB" id="3039123at2759"/>
<keyword evidence="5" id="KW-0732">Signal</keyword>
<keyword evidence="3" id="KW-0624">Polysaccharide degradation</keyword>
<dbReference type="InterPro" id="IPR029058">
    <property type="entry name" value="AB_hydrolase_fold"/>
</dbReference>
<name>A0A9W4U2H5_9PLEO</name>
<organism evidence="11 12">
    <name type="scientific">Periconia digitata</name>
    <dbReference type="NCBI Taxonomy" id="1303443"/>
    <lineage>
        <taxon>Eukaryota</taxon>
        <taxon>Fungi</taxon>
        <taxon>Dikarya</taxon>
        <taxon>Ascomycota</taxon>
        <taxon>Pezizomycotina</taxon>
        <taxon>Dothideomycetes</taxon>
        <taxon>Pleosporomycetidae</taxon>
        <taxon>Pleosporales</taxon>
        <taxon>Massarineae</taxon>
        <taxon>Periconiaceae</taxon>
        <taxon>Periconia</taxon>
    </lineage>
</organism>
<dbReference type="Pfam" id="PF07519">
    <property type="entry name" value="Tannase"/>
    <property type="match status" value="2"/>
</dbReference>
<evidence type="ECO:0000256" key="3">
    <source>
        <dbReference type="ARBA" id="ARBA00022651"/>
    </source>
</evidence>
<dbReference type="EC" id="3.1.1.-" evidence="10"/>
<dbReference type="Proteomes" id="UP001152607">
    <property type="component" value="Unassembled WGS sequence"/>
</dbReference>
<keyword evidence="4" id="KW-0479">Metal-binding</keyword>
<keyword evidence="8" id="KW-1015">Disulfide bond</keyword>
<dbReference type="InterPro" id="IPR011118">
    <property type="entry name" value="Tannase/feruloyl_esterase"/>
</dbReference>
<evidence type="ECO:0000256" key="6">
    <source>
        <dbReference type="ARBA" id="ARBA00022801"/>
    </source>
</evidence>
<keyword evidence="3" id="KW-0858">Xylan degradation</keyword>